<keyword evidence="1" id="KW-0812">Transmembrane</keyword>
<dbReference type="RefSeq" id="WP_112747718.1">
    <property type="nucleotide sequence ID" value="NZ_QMFY01000007.1"/>
</dbReference>
<feature type="transmembrane region" description="Helical" evidence="1">
    <location>
        <begin position="312"/>
        <end position="330"/>
    </location>
</feature>
<dbReference type="AlphaFoldDB" id="A0A364Y3K9"/>
<accession>A0A364Y3K9</accession>
<evidence type="ECO:0008006" key="4">
    <source>
        <dbReference type="Google" id="ProtNLM"/>
    </source>
</evidence>
<feature type="transmembrane region" description="Helical" evidence="1">
    <location>
        <begin position="7"/>
        <end position="28"/>
    </location>
</feature>
<organism evidence="2 3">
    <name type="scientific">Pseudochryseolinea flava</name>
    <dbReference type="NCBI Taxonomy" id="2059302"/>
    <lineage>
        <taxon>Bacteria</taxon>
        <taxon>Pseudomonadati</taxon>
        <taxon>Bacteroidota</taxon>
        <taxon>Cytophagia</taxon>
        <taxon>Cytophagales</taxon>
        <taxon>Fulvivirgaceae</taxon>
        <taxon>Pseudochryseolinea</taxon>
    </lineage>
</organism>
<proteinExistence type="predicted"/>
<name>A0A364Y3K9_9BACT</name>
<reference evidence="2 3" key="1">
    <citation type="submission" date="2018-06" db="EMBL/GenBank/DDBJ databases">
        <title>Chryseolinea flavus sp. nov., a member of the phylum Bacteroidetes isolated from soil.</title>
        <authorList>
            <person name="Li Y."/>
            <person name="Wang J."/>
        </authorList>
    </citation>
    <scope>NUCLEOTIDE SEQUENCE [LARGE SCALE GENOMIC DNA]</scope>
    <source>
        <strain evidence="2 3">SDU1-6</strain>
    </source>
</reference>
<sequence length="332" mass="37056">MNTRRKIWAGLTVFVVILFCFLIPVHVFEGSPMMFSFLGGALLFVTLGQTLADFDAIYEVFDKPDPNEPQPPGRKMAPFAIIPGFIFVFILLVMGSSRKDAELKQYGVLVKGAIVDGSSTTTTRRFQKNTSYDLMFSYEDSTGRKHQFEQSVNGSEFHDAYMGQAVDILYSKKHPSLAKAILSLSELSNHIKIADAPIQVQQLISILESSKPDTIVNFLNGISYQWDQKSDGVYANEKRNLAIKVFPGNQELAYMDNSSTALNHSNKDFESSLESYGFKKKAVADGNQSQELYYTEKYGVTKENKMVNGEDGALGFSVVTIYHVFLFSSLGE</sequence>
<gene>
    <name evidence="2" type="ORF">DQQ10_15095</name>
</gene>
<protein>
    <recommendedName>
        <fullName evidence="4">DUF3592 domain-containing protein</fullName>
    </recommendedName>
</protein>
<feature type="transmembrane region" description="Helical" evidence="1">
    <location>
        <begin position="76"/>
        <end position="95"/>
    </location>
</feature>
<keyword evidence="1" id="KW-1133">Transmembrane helix</keyword>
<evidence type="ECO:0000313" key="2">
    <source>
        <dbReference type="EMBL" id="RAW00376.1"/>
    </source>
</evidence>
<keyword evidence="3" id="KW-1185">Reference proteome</keyword>
<dbReference type="OrthoDB" id="976799at2"/>
<dbReference type="EMBL" id="QMFY01000007">
    <property type="protein sequence ID" value="RAW00376.1"/>
    <property type="molecule type" value="Genomic_DNA"/>
</dbReference>
<comment type="caution">
    <text evidence="2">The sequence shown here is derived from an EMBL/GenBank/DDBJ whole genome shotgun (WGS) entry which is preliminary data.</text>
</comment>
<dbReference type="Proteomes" id="UP000251889">
    <property type="component" value="Unassembled WGS sequence"/>
</dbReference>
<evidence type="ECO:0000313" key="3">
    <source>
        <dbReference type="Proteomes" id="UP000251889"/>
    </source>
</evidence>
<evidence type="ECO:0000256" key="1">
    <source>
        <dbReference type="SAM" id="Phobius"/>
    </source>
</evidence>
<keyword evidence="1" id="KW-0472">Membrane</keyword>